<dbReference type="GeneID" id="75830205"/>
<dbReference type="CDD" id="cd12148">
    <property type="entry name" value="fungal_TF_MHR"/>
    <property type="match status" value="1"/>
</dbReference>
<organism evidence="1 2">
    <name type="scientific">Emericellopsis cladophorae</name>
    <dbReference type="NCBI Taxonomy" id="2686198"/>
    <lineage>
        <taxon>Eukaryota</taxon>
        <taxon>Fungi</taxon>
        <taxon>Dikarya</taxon>
        <taxon>Ascomycota</taxon>
        <taxon>Pezizomycotina</taxon>
        <taxon>Sordariomycetes</taxon>
        <taxon>Hypocreomycetidae</taxon>
        <taxon>Hypocreales</taxon>
        <taxon>Bionectriaceae</taxon>
        <taxon>Emericellopsis</taxon>
    </lineage>
</organism>
<reference evidence="1" key="1">
    <citation type="journal article" date="2021" name="J Fungi (Basel)">
        <title>Genomic and Metabolomic Analyses of the Marine Fungus Emericellopsis cladophorae: Insights into Saltwater Adaptability Mechanisms and Its Biosynthetic Potential.</title>
        <authorList>
            <person name="Goncalves M.F.M."/>
            <person name="Hilario S."/>
            <person name="Van de Peer Y."/>
            <person name="Esteves A.C."/>
            <person name="Alves A."/>
        </authorList>
    </citation>
    <scope>NUCLEOTIDE SEQUENCE</scope>
    <source>
        <strain evidence="1">MUM 19.33</strain>
    </source>
</reference>
<evidence type="ECO:0000313" key="1">
    <source>
        <dbReference type="EMBL" id="KAI6779786.1"/>
    </source>
</evidence>
<gene>
    <name evidence="1" type="ORF">J7T54_003708</name>
</gene>
<dbReference type="EMBL" id="JAGIXG020000041">
    <property type="protein sequence ID" value="KAI6779786.1"/>
    <property type="molecule type" value="Genomic_DNA"/>
</dbReference>
<dbReference type="Proteomes" id="UP001055219">
    <property type="component" value="Unassembled WGS sequence"/>
</dbReference>
<evidence type="ECO:0008006" key="3">
    <source>
        <dbReference type="Google" id="ProtNLM"/>
    </source>
</evidence>
<dbReference type="OrthoDB" id="4685598at2759"/>
<protein>
    <recommendedName>
        <fullName evidence="3">Transcription factor domain-containing protein</fullName>
    </recommendedName>
</protein>
<name>A0A9P9XXN7_9HYPO</name>
<dbReference type="PANTHER" id="PTHR47785">
    <property type="entry name" value="ZN(II)2CYS6 TRANSCRIPTION FACTOR (EUROFUNG)-RELATED-RELATED"/>
    <property type="match status" value="1"/>
</dbReference>
<proteinExistence type="predicted"/>
<reference evidence="1" key="2">
    <citation type="submission" date="2022-07" db="EMBL/GenBank/DDBJ databases">
        <authorList>
            <person name="Goncalves M.F.M."/>
            <person name="Hilario S."/>
            <person name="Van De Peer Y."/>
            <person name="Esteves A.C."/>
            <person name="Alves A."/>
        </authorList>
    </citation>
    <scope>NUCLEOTIDE SEQUENCE</scope>
    <source>
        <strain evidence="1">MUM 19.33</strain>
    </source>
</reference>
<dbReference type="AlphaFoldDB" id="A0A9P9XXN7"/>
<accession>A0A9P9XXN7</accession>
<dbReference type="InterPro" id="IPR053181">
    <property type="entry name" value="EcdB-like_regulator"/>
</dbReference>
<keyword evidence="2" id="KW-1185">Reference proteome</keyword>
<evidence type="ECO:0000313" key="2">
    <source>
        <dbReference type="Proteomes" id="UP001055219"/>
    </source>
</evidence>
<dbReference type="RefSeq" id="XP_051360642.1">
    <property type="nucleotide sequence ID" value="XM_051508174.1"/>
</dbReference>
<sequence>MQEDNDGPPITIPLGHQTSTSNLLMMPQCRALLGEYPEEFFFKVEMNRPRAWAVRTMMVSDLDNLADTVKVRWVDGTQFLESYLKRVHPFHPFLDRDEVREIYEDTMHKGIGIDNSSALVLTILALGATVSDAVDLKPELRTGEAFIQQALKILFASWTFNFSGDVIVSQALSLCSLDILAEFHQPRNGIELLVDRMPFPNYGELPSPENLYALADISARALLNRIHHALFFTESLIIYSGHSLNNRNIFRAFVIYVTSKMWEGEEIPKTVLDMCEICLHGCRMFIIMAQHLIRERSPYTYSATQCCLSSSIMAIAAQSPPLKGMIADIESIHVITLELLEPWAQAGTSIKTGYQIASLIAAKQLFK</sequence>
<comment type="caution">
    <text evidence="1">The sequence shown here is derived from an EMBL/GenBank/DDBJ whole genome shotgun (WGS) entry which is preliminary data.</text>
</comment>